<dbReference type="InterPro" id="IPR000620">
    <property type="entry name" value="EamA_dom"/>
</dbReference>
<dbReference type="SUPFAM" id="SSF103481">
    <property type="entry name" value="Multidrug resistance efflux transporter EmrE"/>
    <property type="match status" value="2"/>
</dbReference>
<feature type="transmembrane region" description="Helical" evidence="6">
    <location>
        <begin position="147"/>
        <end position="165"/>
    </location>
</feature>
<sequence>MKKLIGYIIAATFLFSTMEIVLKSISGQFNPVQLTFTRFLIGGIVLLPFALRTLKSKGLKMNIRKMMPFAFYGFIGIVVSMTLYQLAIAYTEASIVAVLFSSQPVFVLILSYLLLKEQISANNVIAFLFVIIGIICIINPFNTKLSVVGIILALLSAILFALYGVCGKKPSNEYGGLTTTCFSFLWGASEMILAALVTHIPAVSGALVNAGFANFAAIPFFSGYSIQALPSLIYVCVGVTGIGFACYFMAIEKSSASTASLVFVFKAALAPVLAFLILGEQIPANKLLGILLILLGSVINLLPVLLRKIKKVPLLEK</sequence>
<evidence type="ECO:0000256" key="5">
    <source>
        <dbReference type="ARBA" id="ARBA00023136"/>
    </source>
</evidence>
<reference evidence="8 9" key="1">
    <citation type="journal article" date="2020" name="mSystems">
        <title>Defining Genomic and Predicted Metabolic Features of the Acetobacterium Genus.</title>
        <authorList>
            <person name="Ross D.E."/>
            <person name="Marshall C.W."/>
            <person name="Gulliver D."/>
            <person name="May H.D."/>
            <person name="Norman R.S."/>
        </authorList>
    </citation>
    <scope>NUCLEOTIDE SEQUENCE [LARGE SCALE GENOMIC DNA]</scope>
    <source>
        <strain evidence="8 9">DSM 8238</strain>
    </source>
</reference>
<dbReference type="InterPro" id="IPR037185">
    <property type="entry name" value="EmrE-like"/>
</dbReference>
<feature type="transmembrane region" description="Helical" evidence="6">
    <location>
        <begin position="93"/>
        <end position="115"/>
    </location>
</feature>
<dbReference type="PANTHER" id="PTHR32322:SF2">
    <property type="entry name" value="EAMA DOMAIN-CONTAINING PROTEIN"/>
    <property type="match status" value="1"/>
</dbReference>
<dbReference type="EMBL" id="WJBC01000001">
    <property type="protein sequence ID" value="MBC3803022.1"/>
    <property type="molecule type" value="Genomic_DNA"/>
</dbReference>
<evidence type="ECO:0000313" key="8">
    <source>
        <dbReference type="EMBL" id="MBC3803022.1"/>
    </source>
</evidence>
<protein>
    <submittedName>
        <fullName evidence="8">EamA family transporter</fullName>
    </submittedName>
</protein>
<gene>
    <name evidence="8" type="ORF">GH808_01010</name>
</gene>
<keyword evidence="4 6" id="KW-1133">Transmembrane helix</keyword>
<feature type="transmembrane region" description="Helical" evidence="6">
    <location>
        <begin position="256"/>
        <end position="278"/>
    </location>
</feature>
<feature type="transmembrane region" description="Helical" evidence="6">
    <location>
        <begin position="33"/>
        <end position="54"/>
    </location>
</feature>
<evidence type="ECO:0000256" key="4">
    <source>
        <dbReference type="ARBA" id="ARBA00022989"/>
    </source>
</evidence>
<dbReference type="InterPro" id="IPR050638">
    <property type="entry name" value="AA-Vitamin_Transporters"/>
</dbReference>
<organism evidence="8 9">
    <name type="scientific">Acetobacterium fimetarium</name>
    <dbReference type="NCBI Taxonomy" id="52691"/>
    <lineage>
        <taxon>Bacteria</taxon>
        <taxon>Bacillati</taxon>
        <taxon>Bacillota</taxon>
        <taxon>Clostridia</taxon>
        <taxon>Eubacteriales</taxon>
        <taxon>Eubacteriaceae</taxon>
        <taxon>Acetobacterium</taxon>
    </lineage>
</organism>
<dbReference type="RefSeq" id="WP_186840940.1">
    <property type="nucleotide sequence ID" value="NZ_WJBC01000001.1"/>
</dbReference>
<feature type="transmembrane region" description="Helical" evidence="6">
    <location>
        <begin position="287"/>
        <end position="306"/>
    </location>
</feature>
<proteinExistence type="inferred from homology"/>
<keyword evidence="9" id="KW-1185">Reference proteome</keyword>
<dbReference type="Gene3D" id="1.10.3730.20">
    <property type="match status" value="1"/>
</dbReference>
<feature type="transmembrane region" description="Helical" evidence="6">
    <location>
        <begin position="231"/>
        <end position="250"/>
    </location>
</feature>
<dbReference type="PANTHER" id="PTHR32322">
    <property type="entry name" value="INNER MEMBRANE TRANSPORTER"/>
    <property type="match status" value="1"/>
</dbReference>
<accession>A0ABR6WQX0</accession>
<keyword evidence="5 6" id="KW-0472">Membrane</keyword>
<evidence type="ECO:0000313" key="9">
    <source>
        <dbReference type="Proteomes" id="UP000603234"/>
    </source>
</evidence>
<evidence type="ECO:0000256" key="2">
    <source>
        <dbReference type="ARBA" id="ARBA00007362"/>
    </source>
</evidence>
<evidence type="ECO:0000256" key="1">
    <source>
        <dbReference type="ARBA" id="ARBA00004141"/>
    </source>
</evidence>
<comment type="similarity">
    <text evidence="2">Belongs to the EamA transporter family.</text>
</comment>
<name>A0ABR6WQX0_9FIRM</name>
<comment type="subcellular location">
    <subcellularLocation>
        <location evidence="1">Membrane</location>
        <topology evidence="1">Multi-pass membrane protein</topology>
    </subcellularLocation>
</comment>
<feature type="transmembrane region" description="Helical" evidence="6">
    <location>
        <begin position="177"/>
        <end position="200"/>
    </location>
</feature>
<feature type="transmembrane region" description="Helical" evidence="6">
    <location>
        <begin position="66"/>
        <end position="87"/>
    </location>
</feature>
<comment type="caution">
    <text evidence="8">The sequence shown here is derived from an EMBL/GenBank/DDBJ whole genome shotgun (WGS) entry which is preliminary data.</text>
</comment>
<feature type="domain" description="EamA" evidence="7">
    <location>
        <begin position="5"/>
        <end position="138"/>
    </location>
</feature>
<dbReference type="Proteomes" id="UP000603234">
    <property type="component" value="Unassembled WGS sequence"/>
</dbReference>
<evidence type="ECO:0000256" key="3">
    <source>
        <dbReference type="ARBA" id="ARBA00022692"/>
    </source>
</evidence>
<feature type="transmembrane region" description="Helical" evidence="6">
    <location>
        <begin position="122"/>
        <end position="141"/>
    </location>
</feature>
<evidence type="ECO:0000256" key="6">
    <source>
        <dbReference type="SAM" id="Phobius"/>
    </source>
</evidence>
<feature type="transmembrane region" description="Helical" evidence="6">
    <location>
        <begin position="206"/>
        <end position="224"/>
    </location>
</feature>
<evidence type="ECO:0000259" key="7">
    <source>
        <dbReference type="Pfam" id="PF00892"/>
    </source>
</evidence>
<dbReference type="Pfam" id="PF00892">
    <property type="entry name" value="EamA"/>
    <property type="match status" value="2"/>
</dbReference>
<keyword evidence="3 6" id="KW-0812">Transmembrane</keyword>
<feature type="domain" description="EamA" evidence="7">
    <location>
        <begin position="149"/>
        <end position="301"/>
    </location>
</feature>